<evidence type="ECO:0000313" key="10">
    <source>
        <dbReference type="Proteomes" id="UP000655410"/>
    </source>
</evidence>
<evidence type="ECO:0000256" key="2">
    <source>
        <dbReference type="ARBA" id="ARBA00023015"/>
    </source>
</evidence>
<dbReference type="NCBIfam" id="NF007225">
    <property type="entry name" value="PRK09643.1"/>
    <property type="match status" value="1"/>
</dbReference>
<evidence type="ECO:0000259" key="7">
    <source>
        <dbReference type="Pfam" id="PF04542"/>
    </source>
</evidence>
<protein>
    <submittedName>
        <fullName evidence="9">RNA polymerase sigma factor SigM</fullName>
    </submittedName>
</protein>
<organism evidence="9 10">
    <name type="scientific">Nocardioides phosphati</name>
    <dbReference type="NCBI Taxonomy" id="1867775"/>
    <lineage>
        <taxon>Bacteria</taxon>
        <taxon>Bacillati</taxon>
        <taxon>Actinomycetota</taxon>
        <taxon>Actinomycetes</taxon>
        <taxon>Propionibacteriales</taxon>
        <taxon>Nocardioidaceae</taxon>
        <taxon>Nocardioides</taxon>
    </lineage>
</organism>
<keyword evidence="5" id="KW-0804">Transcription</keyword>
<dbReference type="InterPro" id="IPR036388">
    <property type="entry name" value="WH-like_DNA-bd_sf"/>
</dbReference>
<dbReference type="Proteomes" id="UP000655410">
    <property type="component" value="Unassembled WGS sequence"/>
</dbReference>
<dbReference type="Pfam" id="PF04542">
    <property type="entry name" value="Sigma70_r2"/>
    <property type="match status" value="1"/>
</dbReference>
<comment type="similarity">
    <text evidence="1">Belongs to the sigma-70 factor family. ECF subfamily.</text>
</comment>
<dbReference type="CDD" id="cd06171">
    <property type="entry name" value="Sigma70_r4"/>
    <property type="match status" value="1"/>
</dbReference>
<dbReference type="InterPro" id="IPR014284">
    <property type="entry name" value="RNA_pol_sigma-70_dom"/>
</dbReference>
<dbReference type="InterPro" id="IPR039425">
    <property type="entry name" value="RNA_pol_sigma-70-like"/>
</dbReference>
<dbReference type="Gene3D" id="1.10.10.10">
    <property type="entry name" value="Winged helix-like DNA-binding domain superfamily/Winged helix DNA-binding domain"/>
    <property type="match status" value="1"/>
</dbReference>
<evidence type="ECO:0000256" key="4">
    <source>
        <dbReference type="ARBA" id="ARBA00023125"/>
    </source>
</evidence>
<dbReference type="InterPro" id="IPR007627">
    <property type="entry name" value="RNA_pol_sigma70_r2"/>
</dbReference>
<sequence length="220" mass="23452">MTEEQRSDADLLAAHVAGDPEAFGVLFGRHRDRLWAVALRTLGDPEDAADALQDAMISAFRRASSWRGEAAVTTWLHRVVVNACLDRVRHEKIRTADPLPDDLETRLRSPERSPADPAAVAVADERRDLVLAALAELPAEQRAALVLVDMEGYPVAEVALMLDCAVGTVKSRCARGRARLALLLGVLREGGDTPAPGNPPAAPGVPSTDPSRAPPGVQPA</sequence>
<dbReference type="Gene3D" id="1.10.1740.10">
    <property type="match status" value="1"/>
</dbReference>
<name>A0ABQ2NE57_9ACTN</name>
<dbReference type="EMBL" id="BMNI01000003">
    <property type="protein sequence ID" value="GGO88682.1"/>
    <property type="molecule type" value="Genomic_DNA"/>
</dbReference>
<reference evidence="10" key="1">
    <citation type="journal article" date="2019" name="Int. J. Syst. Evol. Microbiol.">
        <title>The Global Catalogue of Microorganisms (GCM) 10K type strain sequencing project: providing services to taxonomists for standard genome sequencing and annotation.</title>
        <authorList>
            <consortium name="The Broad Institute Genomics Platform"/>
            <consortium name="The Broad Institute Genome Sequencing Center for Infectious Disease"/>
            <person name="Wu L."/>
            <person name="Ma J."/>
        </authorList>
    </citation>
    <scope>NUCLEOTIDE SEQUENCE [LARGE SCALE GENOMIC DNA]</scope>
    <source>
        <strain evidence="10">CGMCC 4.7371</strain>
    </source>
</reference>
<proteinExistence type="inferred from homology"/>
<evidence type="ECO:0000259" key="8">
    <source>
        <dbReference type="Pfam" id="PF08281"/>
    </source>
</evidence>
<dbReference type="PANTHER" id="PTHR43133:SF50">
    <property type="entry name" value="ECF RNA POLYMERASE SIGMA FACTOR SIGM"/>
    <property type="match status" value="1"/>
</dbReference>
<dbReference type="RefSeq" id="WP_188783507.1">
    <property type="nucleotide sequence ID" value="NZ_BMNI01000003.1"/>
</dbReference>
<keyword evidence="3" id="KW-0731">Sigma factor</keyword>
<feature type="region of interest" description="Disordered" evidence="6">
    <location>
        <begin position="190"/>
        <end position="220"/>
    </location>
</feature>
<keyword evidence="4" id="KW-0238">DNA-binding</keyword>
<dbReference type="InterPro" id="IPR013249">
    <property type="entry name" value="RNA_pol_sigma70_r4_t2"/>
</dbReference>
<keyword evidence="2" id="KW-0805">Transcription regulation</keyword>
<accession>A0ABQ2NE57</accession>
<feature type="domain" description="RNA polymerase sigma factor 70 region 4 type 2" evidence="8">
    <location>
        <begin position="128"/>
        <end position="180"/>
    </location>
</feature>
<dbReference type="InterPro" id="IPR013325">
    <property type="entry name" value="RNA_pol_sigma_r2"/>
</dbReference>
<evidence type="ECO:0000256" key="6">
    <source>
        <dbReference type="SAM" id="MobiDB-lite"/>
    </source>
</evidence>
<evidence type="ECO:0000256" key="1">
    <source>
        <dbReference type="ARBA" id="ARBA00010641"/>
    </source>
</evidence>
<dbReference type="Pfam" id="PF08281">
    <property type="entry name" value="Sigma70_r4_2"/>
    <property type="match status" value="1"/>
</dbReference>
<dbReference type="SUPFAM" id="SSF88659">
    <property type="entry name" value="Sigma3 and sigma4 domains of RNA polymerase sigma factors"/>
    <property type="match status" value="1"/>
</dbReference>
<dbReference type="PANTHER" id="PTHR43133">
    <property type="entry name" value="RNA POLYMERASE ECF-TYPE SIGMA FACTO"/>
    <property type="match status" value="1"/>
</dbReference>
<evidence type="ECO:0000313" key="9">
    <source>
        <dbReference type="EMBL" id="GGO88682.1"/>
    </source>
</evidence>
<evidence type="ECO:0000256" key="5">
    <source>
        <dbReference type="ARBA" id="ARBA00023163"/>
    </source>
</evidence>
<dbReference type="SUPFAM" id="SSF88946">
    <property type="entry name" value="Sigma2 domain of RNA polymerase sigma factors"/>
    <property type="match status" value="1"/>
</dbReference>
<feature type="domain" description="RNA polymerase sigma-70 region 2" evidence="7">
    <location>
        <begin position="26"/>
        <end position="92"/>
    </location>
</feature>
<comment type="caution">
    <text evidence="9">The sequence shown here is derived from an EMBL/GenBank/DDBJ whole genome shotgun (WGS) entry which is preliminary data.</text>
</comment>
<gene>
    <name evidence="9" type="ORF">GCM10011584_16280</name>
</gene>
<dbReference type="InterPro" id="IPR013324">
    <property type="entry name" value="RNA_pol_sigma_r3/r4-like"/>
</dbReference>
<keyword evidence="10" id="KW-1185">Reference proteome</keyword>
<evidence type="ECO:0000256" key="3">
    <source>
        <dbReference type="ARBA" id="ARBA00023082"/>
    </source>
</evidence>
<dbReference type="NCBIfam" id="TIGR02937">
    <property type="entry name" value="sigma70-ECF"/>
    <property type="match status" value="1"/>
</dbReference>